<accession>A0A5C6ZBX9</accession>
<dbReference type="EMBL" id="VORO01000029">
    <property type="protein sequence ID" value="TXD87131.1"/>
    <property type="molecule type" value="Genomic_DNA"/>
</dbReference>
<evidence type="ECO:0000313" key="5">
    <source>
        <dbReference type="Proteomes" id="UP000321578"/>
    </source>
</evidence>
<dbReference type="GO" id="GO:0070402">
    <property type="term" value="F:NADPH binding"/>
    <property type="evidence" value="ECO:0007669"/>
    <property type="project" value="TreeGrafter"/>
</dbReference>
<evidence type="ECO:0000313" key="4">
    <source>
        <dbReference type="EMBL" id="TXD87131.1"/>
    </source>
</evidence>
<dbReference type="Pfam" id="PF00107">
    <property type="entry name" value="ADH_zinc_N"/>
    <property type="match status" value="1"/>
</dbReference>
<dbReference type="Pfam" id="PF08240">
    <property type="entry name" value="ADH_N"/>
    <property type="match status" value="1"/>
</dbReference>
<dbReference type="InterPro" id="IPR036291">
    <property type="entry name" value="NAD(P)-bd_dom_sf"/>
</dbReference>
<protein>
    <submittedName>
        <fullName evidence="4">NAD(P)H-quinone oxidoreductase</fullName>
    </submittedName>
</protein>
<dbReference type="InterPro" id="IPR020843">
    <property type="entry name" value="ER"/>
</dbReference>
<dbReference type="InterPro" id="IPR013154">
    <property type="entry name" value="ADH-like_N"/>
</dbReference>
<dbReference type="InterPro" id="IPR011032">
    <property type="entry name" value="GroES-like_sf"/>
</dbReference>
<reference evidence="4 5" key="1">
    <citation type="submission" date="2019-08" db="EMBL/GenBank/DDBJ databases">
        <title>Genomes of Subsaximicrobium wynnwilliamsii strains.</title>
        <authorList>
            <person name="Bowman J.P."/>
        </authorList>
    </citation>
    <scope>NUCLEOTIDE SEQUENCE [LARGE SCALE GENOMIC DNA]</scope>
    <source>
        <strain evidence="4 5">2-80-2</strain>
    </source>
</reference>
<dbReference type="Gene3D" id="3.40.50.720">
    <property type="entry name" value="NAD(P)-binding Rossmann-like Domain"/>
    <property type="match status" value="1"/>
</dbReference>
<dbReference type="OrthoDB" id="9787435at2"/>
<dbReference type="NCBIfam" id="TIGR02824">
    <property type="entry name" value="quinone_pig3"/>
    <property type="match status" value="1"/>
</dbReference>
<dbReference type="Gene3D" id="3.90.180.10">
    <property type="entry name" value="Medium-chain alcohol dehydrogenases, catalytic domain"/>
    <property type="match status" value="1"/>
</dbReference>
<evidence type="ECO:0000256" key="2">
    <source>
        <dbReference type="ARBA" id="ARBA00023002"/>
    </source>
</evidence>
<dbReference type="CDD" id="cd05276">
    <property type="entry name" value="p53_inducible_oxidoreductase"/>
    <property type="match status" value="1"/>
</dbReference>
<dbReference type="SUPFAM" id="SSF51735">
    <property type="entry name" value="NAD(P)-binding Rossmann-fold domains"/>
    <property type="match status" value="1"/>
</dbReference>
<gene>
    <name evidence="4" type="ORF">ESY86_18050</name>
</gene>
<keyword evidence="5" id="KW-1185">Reference proteome</keyword>
<dbReference type="SUPFAM" id="SSF50129">
    <property type="entry name" value="GroES-like"/>
    <property type="match status" value="1"/>
</dbReference>
<keyword evidence="2" id="KW-0560">Oxidoreductase</keyword>
<name>A0A5C6ZBX9_9FLAO</name>
<evidence type="ECO:0000256" key="1">
    <source>
        <dbReference type="ARBA" id="ARBA00022857"/>
    </source>
</evidence>
<keyword evidence="1" id="KW-0521">NADP</keyword>
<dbReference type="InterPro" id="IPR014189">
    <property type="entry name" value="Quinone_OxRdtase_PIG3"/>
</dbReference>
<comment type="caution">
    <text evidence="4">The sequence shown here is derived from an EMBL/GenBank/DDBJ whole genome shotgun (WGS) entry which is preliminary data.</text>
</comment>
<dbReference type="Proteomes" id="UP000321578">
    <property type="component" value="Unassembled WGS sequence"/>
</dbReference>
<dbReference type="RefSeq" id="WP_147088128.1">
    <property type="nucleotide sequence ID" value="NZ_VORM01000033.1"/>
</dbReference>
<dbReference type="GO" id="GO:0016651">
    <property type="term" value="F:oxidoreductase activity, acting on NAD(P)H"/>
    <property type="evidence" value="ECO:0007669"/>
    <property type="project" value="TreeGrafter"/>
</dbReference>
<evidence type="ECO:0000259" key="3">
    <source>
        <dbReference type="SMART" id="SM00829"/>
    </source>
</evidence>
<feature type="domain" description="Enoyl reductase (ER)" evidence="3">
    <location>
        <begin position="10"/>
        <end position="324"/>
    </location>
</feature>
<dbReference type="InterPro" id="IPR013149">
    <property type="entry name" value="ADH-like_C"/>
</dbReference>
<dbReference type="PANTHER" id="PTHR48106">
    <property type="entry name" value="QUINONE OXIDOREDUCTASE PIG3-RELATED"/>
    <property type="match status" value="1"/>
</dbReference>
<dbReference type="SMART" id="SM00829">
    <property type="entry name" value="PKS_ER"/>
    <property type="match status" value="1"/>
</dbReference>
<proteinExistence type="predicted"/>
<dbReference type="AlphaFoldDB" id="A0A5C6ZBX9"/>
<organism evidence="4 5">
    <name type="scientific">Subsaximicrobium wynnwilliamsii</name>
    <dbReference type="NCBI Taxonomy" id="291179"/>
    <lineage>
        <taxon>Bacteria</taxon>
        <taxon>Pseudomonadati</taxon>
        <taxon>Bacteroidota</taxon>
        <taxon>Flavobacteriia</taxon>
        <taxon>Flavobacteriales</taxon>
        <taxon>Flavobacteriaceae</taxon>
        <taxon>Subsaximicrobium</taxon>
    </lineage>
</organism>
<sequence>MKAIQFKAAGGPEVIELVEREKPKAKDHDVLIKIKAAGVNRPDVMQREGKYNPPEGVTDIPGLEVAGEIETIGENVKNFKVGDKVCAILSGGGYAEFVSVHEAQVAVLPKGLSFAEGAGLMETFLTVWSHLFKFAKFEAGKSILIHGGASGIGTTATMLCKAVGATKIFTTVSSAADQKASEALGADVAINYKTHDFVAEVKKHSNDQGVDFILDIIGGSYVQRNYAAAAKLGTILQVGIMKGKVEELNLFPMLSKRLTHLGITLRSQSLEEKSALVKELQTQVWPLIESGKLKPQLDKSFKLSETQQAHEYLDEGEHFGKIVLLND</sequence>
<dbReference type="PANTHER" id="PTHR48106:SF8">
    <property type="entry name" value="OS02G0805600 PROTEIN"/>
    <property type="match status" value="1"/>
</dbReference>